<feature type="transmembrane region" description="Helical" evidence="1">
    <location>
        <begin position="54"/>
        <end position="73"/>
    </location>
</feature>
<sequence>MDILEVLGLDDLLAQFVLAIGAAMWLGNAFAIYQHKQGRSPKGVDTPFNTVRAWWLLWVGVVISLWGLISMLAK</sequence>
<dbReference type="AlphaFoldDB" id="A0A3B0SM87"/>
<evidence type="ECO:0000256" key="1">
    <source>
        <dbReference type="SAM" id="Phobius"/>
    </source>
</evidence>
<protein>
    <submittedName>
        <fullName evidence="2">Uncharacterized protein</fullName>
    </submittedName>
</protein>
<accession>A0A3B0SM87</accession>
<keyword evidence="1" id="KW-0472">Membrane</keyword>
<reference evidence="2" key="1">
    <citation type="submission" date="2018-06" db="EMBL/GenBank/DDBJ databases">
        <authorList>
            <person name="Zhirakovskaya E."/>
        </authorList>
    </citation>
    <scope>NUCLEOTIDE SEQUENCE</scope>
</reference>
<keyword evidence="1" id="KW-0812">Transmembrane</keyword>
<feature type="transmembrane region" description="Helical" evidence="1">
    <location>
        <begin position="12"/>
        <end position="33"/>
    </location>
</feature>
<name>A0A3B0SM87_9ZZZZ</name>
<gene>
    <name evidence="2" type="ORF">MNBD_ACTINO02-3308</name>
</gene>
<dbReference type="EMBL" id="UOEK01000227">
    <property type="protein sequence ID" value="VAW02107.1"/>
    <property type="molecule type" value="Genomic_DNA"/>
</dbReference>
<proteinExistence type="predicted"/>
<keyword evidence="1" id="KW-1133">Transmembrane helix</keyword>
<evidence type="ECO:0000313" key="2">
    <source>
        <dbReference type="EMBL" id="VAW02107.1"/>
    </source>
</evidence>
<organism evidence="2">
    <name type="scientific">hydrothermal vent metagenome</name>
    <dbReference type="NCBI Taxonomy" id="652676"/>
    <lineage>
        <taxon>unclassified sequences</taxon>
        <taxon>metagenomes</taxon>
        <taxon>ecological metagenomes</taxon>
    </lineage>
</organism>